<dbReference type="AlphaFoldDB" id="A0A8T3A863"/>
<protein>
    <submittedName>
        <fullName evidence="2">Uncharacterized protein</fullName>
    </submittedName>
</protein>
<keyword evidence="3" id="KW-1185">Reference proteome</keyword>
<accession>A0A8T3A863</accession>
<evidence type="ECO:0000313" key="2">
    <source>
        <dbReference type="EMBL" id="KAI0492318.1"/>
    </source>
</evidence>
<evidence type="ECO:0000256" key="1">
    <source>
        <dbReference type="SAM" id="MobiDB-lite"/>
    </source>
</evidence>
<name>A0A8T3A863_DENNO</name>
<dbReference type="EMBL" id="JAGYWB010000018">
    <property type="protein sequence ID" value="KAI0492318.1"/>
    <property type="molecule type" value="Genomic_DNA"/>
</dbReference>
<comment type="caution">
    <text evidence="2">The sequence shown here is derived from an EMBL/GenBank/DDBJ whole genome shotgun (WGS) entry which is preliminary data.</text>
</comment>
<feature type="compositionally biased region" description="Polar residues" evidence="1">
    <location>
        <begin position="8"/>
        <end position="19"/>
    </location>
</feature>
<evidence type="ECO:0000313" key="3">
    <source>
        <dbReference type="Proteomes" id="UP000829196"/>
    </source>
</evidence>
<sequence>MVSRDSKGSQGSMLNNSHFIYNKDNRANRGRQGNNSHLMDCRDSKGSQGSKLSNFYLMDTKESRGSRIFSQTLSVAVLSLCLDPLRHHISTATVLCSLSFSVGAFENTTPGRSGFSDLKSALYLSLGWGKFLNILQAGVFGSHSKCNVLSPDGAFGDFW</sequence>
<reference evidence="2" key="1">
    <citation type="journal article" date="2022" name="Front. Genet.">
        <title>Chromosome-Scale Assembly of the Dendrobium nobile Genome Provides Insights Into the Molecular Mechanism of the Biosynthesis of the Medicinal Active Ingredient of Dendrobium.</title>
        <authorList>
            <person name="Xu Q."/>
            <person name="Niu S.-C."/>
            <person name="Li K.-L."/>
            <person name="Zheng P.-J."/>
            <person name="Zhang X.-J."/>
            <person name="Jia Y."/>
            <person name="Liu Y."/>
            <person name="Niu Y.-X."/>
            <person name="Yu L.-H."/>
            <person name="Chen D.-F."/>
            <person name="Zhang G.-Q."/>
        </authorList>
    </citation>
    <scope>NUCLEOTIDE SEQUENCE</scope>
    <source>
        <tissue evidence="2">Leaf</tissue>
    </source>
</reference>
<feature type="region of interest" description="Disordered" evidence="1">
    <location>
        <begin position="1"/>
        <end position="48"/>
    </location>
</feature>
<organism evidence="2 3">
    <name type="scientific">Dendrobium nobile</name>
    <name type="common">Orchid</name>
    <dbReference type="NCBI Taxonomy" id="94219"/>
    <lineage>
        <taxon>Eukaryota</taxon>
        <taxon>Viridiplantae</taxon>
        <taxon>Streptophyta</taxon>
        <taxon>Embryophyta</taxon>
        <taxon>Tracheophyta</taxon>
        <taxon>Spermatophyta</taxon>
        <taxon>Magnoliopsida</taxon>
        <taxon>Liliopsida</taxon>
        <taxon>Asparagales</taxon>
        <taxon>Orchidaceae</taxon>
        <taxon>Epidendroideae</taxon>
        <taxon>Malaxideae</taxon>
        <taxon>Dendrobiinae</taxon>
        <taxon>Dendrobium</taxon>
    </lineage>
</organism>
<dbReference type="Proteomes" id="UP000829196">
    <property type="component" value="Unassembled WGS sequence"/>
</dbReference>
<proteinExistence type="predicted"/>
<gene>
    <name evidence="2" type="ORF">KFK09_026589</name>
</gene>